<dbReference type="EMBL" id="BKCJ010003185">
    <property type="protein sequence ID" value="GEU53508.1"/>
    <property type="molecule type" value="Genomic_DNA"/>
</dbReference>
<name>A0A6L2KVQ0_TANCI</name>
<feature type="region of interest" description="Disordered" evidence="2">
    <location>
        <begin position="92"/>
        <end position="123"/>
    </location>
</feature>
<evidence type="ECO:0000313" key="3">
    <source>
        <dbReference type="EMBL" id="GEU53508.1"/>
    </source>
</evidence>
<comment type="caution">
    <text evidence="3">The sequence shown here is derived from an EMBL/GenBank/DDBJ whole genome shotgun (WGS) entry which is preliminary data.</text>
</comment>
<organism evidence="3">
    <name type="scientific">Tanacetum cinerariifolium</name>
    <name type="common">Dalmatian daisy</name>
    <name type="synonym">Chrysanthemum cinerariifolium</name>
    <dbReference type="NCBI Taxonomy" id="118510"/>
    <lineage>
        <taxon>Eukaryota</taxon>
        <taxon>Viridiplantae</taxon>
        <taxon>Streptophyta</taxon>
        <taxon>Embryophyta</taxon>
        <taxon>Tracheophyta</taxon>
        <taxon>Spermatophyta</taxon>
        <taxon>Magnoliopsida</taxon>
        <taxon>eudicotyledons</taxon>
        <taxon>Gunneridae</taxon>
        <taxon>Pentapetalae</taxon>
        <taxon>asterids</taxon>
        <taxon>campanulids</taxon>
        <taxon>Asterales</taxon>
        <taxon>Asteraceae</taxon>
        <taxon>Asteroideae</taxon>
        <taxon>Anthemideae</taxon>
        <taxon>Anthemidinae</taxon>
        <taxon>Tanacetum</taxon>
    </lineage>
</organism>
<proteinExistence type="predicted"/>
<sequence length="203" mass="23345">MDSCKKGLGYNAVPPPHTCLFPPLKSDLFSTRLEELFNEPKTKKSKDKSNDVEPESVRKGGDASIIEDWVSVDEEEKVEKKKVKPSIKRINFVKATTDNNPRETVKKGEQPKENTHRKRGNQRNWNNLIVLDLEKTKTAQAKEIANLKKKVKKLERKRWSRTLGMNLFEIGISKRRSLGEDDASKQGRNLKQRSIIKESDFDV</sequence>
<keyword evidence="1" id="KW-0175">Coiled coil</keyword>
<accession>A0A6L2KVQ0</accession>
<gene>
    <name evidence="3" type="ORF">Tci_025486</name>
</gene>
<feature type="compositionally biased region" description="Basic and acidic residues" evidence="2">
    <location>
        <begin position="100"/>
        <end position="114"/>
    </location>
</feature>
<evidence type="ECO:0000256" key="1">
    <source>
        <dbReference type="SAM" id="Coils"/>
    </source>
</evidence>
<dbReference type="AlphaFoldDB" id="A0A6L2KVQ0"/>
<feature type="region of interest" description="Disordered" evidence="2">
    <location>
        <begin position="178"/>
        <end position="203"/>
    </location>
</feature>
<feature type="coiled-coil region" evidence="1">
    <location>
        <begin position="130"/>
        <end position="157"/>
    </location>
</feature>
<evidence type="ECO:0000256" key="2">
    <source>
        <dbReference type="SAM" id="MobiDB-lite"/>
    </source>
</evidence>
<feature type="region of interest" description="Disordered" evidence="2">
    <location>
        <begin position="37"/>
        <end position="60"/>
    </location>
</feature>
<reference evidence="3" key="1">
    <citation type="journal article" date="2019" name="Sci. Rep.">
        <title>Draft genome of Tanacetum cinerariifolium, the natural source of mosquito coil.</title>
        <authorList>
            <person name="Yamashiro T."/>
            <person name="Shiraishi A."/>
            <person name="Satake H."/>
            <person name="Nakayama K."/>
        </authorList>
    </citation>
    <scope>NUCLEOTIDE SEQUENCE</scope>
</reference>
<protein>
    <submittedName>
        <fullName evidence="3">Uncharacterized protein</fullName>
    </submittedName>
</protein>